<evidence type="ECO:0000256" key="1">
    <source>
        <dbReference type="SAM" id="SignalP"/>
    </source>
</evidence>
<dbReference type="PANTHER" id="PTHR35936">
    <property type="entry name" value="MEMBRANE-BOUND LYTIC MUREIN TRANSGLYCOSYLASE F"/>
    <property type="match status" value="1"/>
</dbReference>
<protein>
    <submittedName>
        <fullName evidence="2">Transporter substrate-binding domain-containing protein</fullName>
    </submittedName>
</protein>
<organism evidence="2 3">
    <name type="scientific">Duganella vulcania</name>
    <dbReference type="NCBI Taxonomy" id="2692166"/>
    <lineage>
        <taxon>Bacteria</taxon>
        <taxon>Pseudomonadati</taxon>
        <taxon>Pseudomonadota</taxon>
        <taxon>Betaproteobacteria</taxon>
        <taxon>Burkholderiales</taxon>
        <taxon>Oxalobacteraceae</taxon>
        <taxon>Telluria group</taxon>
        <taxon>Duganella</taxon>
    </lineage>
</organism>
<name>A0A845G063_9BURK</name>
<feature type="chain" id="PRO_5032911193" evidence="1">
    <location>
        <begin position="21"/>
        <end position="264"/>
    </location>
</feature>
<comment type="caution">
    <text evidence="2">The sequence shown here is derived from an EMBL/GenBank/DDBJ whole genome shotgun (WGS) entry which is preliminary data.</text>
</comment>
<gene>
    <name evidence="2" type="ORF">GTP91_06255</name>
</gene>
<feature type="signal peptide" evidence="1">
    <location>
        <begin position="1"/>
        <end position="20"/>
    </location>
</feature>
<dbReference type="RefSeq" id="WP_161095987.1">
    <property type="nucleotide sequence ID" value="NZ_WWCW01000012.1"/>
</dbReference>
<dbReference type="Gene3D" id="3.40.190.10">
    <property type="entry name" value="Periplasmic binding protein-like II"/>
    <property type="match status" value="2"/>
</dbReference>
<accession>A0A845G063</accession>
<dbReference type="Proteomes" id="UP000470302">
    <property type="component" value="Unassembled WGS sequence"/>
</dbReference>
<dbReference type="PANTHER" id="PTHR35936:SF25">
    <property type="entry name" value="ABC TRANSPORTER SUBSTRATE-BINDING PROTEIN"/>
    <property type="match status" value="1"/>
</dbReference>
<dbReference type="EMBL" id="WWCW01000012">
    <property type="protein sequence ID" value="MYM86785.1"/>
    <property type="molecule type" value="Genomic_DNA"/>
</dbReference>
<sequence length="264" mass="28803">MGLFLLGASALAGLPQPIHAQAPALHLASLQWLPYVGPGLPEDGMSGAVAKAVSKHFGYDVKIDYFPWKRAMQVGGADPDFIGYFPAYYTAERARQCHFSAPMGHSTVGFAVLAGEPLHWSVLDDLADTKLGVVLGYSNGEAFDDMVKNGKLRVDASDNDTINLKKLLAGRVRAVVIDKAVLRYLLATEPVLNKERARLAFDAHPLAELTLHVCFQRTALGLKMQQSYDAALLHTDIAKIENAYFDKLDGMSAAKRQFLHESAH</sequence>
<evidence type="ECO:0000313" key="3">
    <source>
        <dbReference type="Proteomes" id="UP000470302"/>
    </source>
</evidence>
<proteinExistence type="predicted"/>
<reference evidence="2 3" key="1">
    <citation type="submission" date="2020-01" db="EMBL/GenBank/DDBJ databases">
        <title>Novel species isolated from a subtropical stream in China.</title>
        <authorList>
            <person name="Lu H."/>
        </authorList>
    </citation>
    <scope>NUCLEOTIDE SEQUENCE [LARGE SCALE GENOMIC DNA]</scope>
    <source>
        <strain evidence="2 3">FT82W</strain>
    </source>
</reference>
<keyword evidence="1" id="KW-0732">Signal</keyword>
<dbReference type="AlphaFoldDB" id="A0A845G063"/>
<dbReference type="SUPFAM" id="SSF53850">
    <property type="entry name" value="Periplasmic binding protein-like II"/>
    <property type="match status" value="1"/>
</dbReference>
<evidence type="ECO:0000313" key="2">
    <source>
        <dbReference type="EMBL" id="MYM86785.1"/>
    </source>
</evidence>